<evidence type="ECO:0000313" key="5">
    <source>
        <dbReference type="Proteomes" id="UP001431429"/>
    </source>
</evidence>
<dbReference type="PANTHER" id="PTHR43877:SF1">
    <property type="entry name" value="ACETYLTRANSFERASE"/>
    <property type="match status" value="1"/>
</dbReference>
<feature type="domain" description="N-acetyltransferase" evidence="3">
    <location>
        <begin position="1"/>
        <end position="130"/>
    </location>
</feature>
<gene>
    <name evidence="4" type="ORF">NBG84_35185</name>
</gene>
<dbReference type="SUPFAM" id="SSF55729">
    <property type="entry name" value="Acyl-CoA N-acyltransferases (Nat)"/>
    <property type="match status" value="2"/>
</dbReference>
<dbReference type="PROSITE" id="PS51186">
    <property type="entry name" value="GNAT"/>
    <property type="match status" value="2"/>
</dbReference>
<comment type="caution">
    <text evidence="4">The sequence shown here is derived from an EMBL/GenBank/DDBJ whole genome shotgun (WGS) entry which is preliminary data.</text>
</comment>
<dbReference type="InterPro" id="IPR050832">
    <property type="entry name" value="Bact_Acetyltransf"/>
</dbReference>
<organism evidence="4 5">
    <name type="scientific">Streptomyces albipurpureus</name>
    <dbReference type="NCBI Taxonomy" id="2897419"/>
    <lineage>
        <taxon>Bacteria</taxon>
        <taxon>Bacillati</taxon>
        <taxon>Actinomycetota</taxon>
        <taxon>Actinomycetes</taxon>
        <taxon>Kitasatosporales</taxon>
        <taxon>Streptomycetaceae</taxon>
        <taxon>Streptomyces</taxon>
    </lineage>
</organism>
<keyword evidence="2" id="KW-0012">Acyltransferase</keyword>
<accession>A0ABT0UY09</accession>
<sequence length="290" mass="31254">MPVHITPLTDPSPSASSRRLVLLATDTSGHPVGSACLRLFTAAGQRHLVELDLHVHPADRRLGIGTRLLKAAVQRAKEEHRRSVIVQADAGSPGDAFLSARGFRRVLSLTFARLPLPDADAHALAETPRPGYRLLSWLGSVPDELAESFAASRSAMDDMPMDGTDYGTVVWDTDRVRSAAKVIEERGDLLRTVVAVDESDGTIAGFTELVVPGDGHGDAQHYGTGVLPRHRGNGLGRWMKAESIRQAQQAHPGLGGLLTDTAESNAPMLRINDALGYAPTHRAFEYQLDL</sequence>
<dbReference type="InterPro" id="IPR016181">
    <property type="entry name" value="Acyl_CoA_acyltransferase"/>
</dbReference>
<dbReference type="RefSeq" id="WP_250923759.1">
    <property type="nucleotide sequence ID" value="NZ_JAMQAW010000075.1"/>
</dbReference>
<name>A0ABT0UY09_9ACTN</name>
<reference evidence="4" key="1">
    <citation type="submission" date="2022-06" db="EMBL/GenBank/DDBJ databases">
        <title>Genome public.</title>
        <authorList>
            <person name="Sun Q."/>
        </authorList>
    </citation>
    <scope>NUCLEOTIDE SEQUENCE</scope>
    <source>
        <strain evidence="4">CWNU-1</strain>
    </source>
</reference>
<dbReference type="Pfam" id="PF00583">
    <property type="entry name" value="Acetyltransf_1"/>
    <property type="match status" value="2"/>
</dbReference>
<proteinExistence type="predicted"/>
<dbReference type="Gene3D" id="3.40.630.30">
    <property type="match status" value="1"/>
</dbReference>
<protein>
    <submittedName>
        <fullName evidence="4">GNAT family N-acetyltransferase</fullName>
    </submittedName>
</protein>
<dbReference type="CDD" id="cd04301">
    <property type="entry name" value="NAT_SF"/>
    <property type="match status" value="2"/>
</dbReference>
<dbReference type="InterPro" id="IPR000182">
    <property type="entry name" value="GNAT_dom"/>
</dbReference>
<evidence type="ECO:0000313" key="4">
    <source>
        <dbReference type="EMBL" id="MCM2393462.1"/>
    </source>
</evidence>
<dbReference type="Proteomes" id="UP001431429">
    <property type="component" value="Unassembled WGS sequence"/>
</dbReference>
<dbReference type="PANTHER" id="PTHR43877">
    <property type="entry name" value="AMINOALKYLPHOSPHONATE N-ACETYLTRANSFERASE-RELATED-RELATED"/>
    <property type="match status" value="1"/>
</dbReference>
<evidence type="ECO:0000256" key="1">
    <source>
        <dbReference type="ARBA" id="ARBA00022679"/>
    </source>
</evidence>
<keyword evidence="5" id="KW-1185">Reference proteome</keyword>
<keyword evidence="1" id="KW-0808">Transferase</keyword>
<evidence type="ECO:0000259" key="3">
    <source>
        <dbReference type="PROSITE" id="PS51186"/>
    </source>
</evidence>
<feature type="domain" description="N-acetyltransferase" evidence="3">
    <location>
        <begin position="150"/>
        <end position="290"/>
    </location>
</feature>
<dbReference type="EMBL" id="JAMQAW010000075">
    <property type="protein sequence ID" value="MCM2393462.1"/>
    <property type="molecule type" value="Genomic_DNA"/>
</dbReference>
<evidence type="ECO:0000256" key="2">
    <source>
        <dbReference type="ARBA" id="ARBA00023315"/>
    </source>
</evidence>